<organism evidence="2 3">
    <name type="scientific">Friedmanniomyces simplex</name>
    <dbReference type="NCBI Taxonomy" id="329884"/>
    <lineage>
        <taxon>Eukaryota</taxon>
        <taxon>Fungi</taxon>
        <taxon>Dikarya</taxon>
        <taxon>Ascomycota</taxon>
        <taxon>Pezizomycotina</taxon>
        <taxon>Dothideomycetes</taxon>
        <taxon>Dothideomycetidae</taxon>
        <taxon>Mycosphaerellales</taxon>
        <taxon>Teratosphaeriaceae</taxon>
        <taxon>Friedmanniomyces</taxon>
    </lineage>
</organism>
<proteinExistence type="predicted"/>
<dbReference type="PANTHER" id="PTHR40780:SF2">
    <property type="entry name" value="DUF3669 DOMAIN-CONTAINING PROTEIN"/>
    <property type="match status" value="1"/>
</dbReference>
<name>A0A4U0WNH4_9PEZI</name>
<feature type="domain" description="DUF3669" evidence="1">
    <location>
        <begin position="290"/>
        <end position="350"/>
    </location>
</feature>
<dbReference type="Proteomes" id="UP000309340">
    <property type="component" value="Unassembled WGS sequence"/>
</dbReference>
<dbReference type="PANTHER" id="PTHR40780">
    <property type="entry name" value="DUF3669 DOMAIN-CONTAINING PROTEIN"/>
    <property type="match status" value="1"/>
</dbReference>
<sequence length="396" mass="44698">MAETTTNTTSDGKYLGIGAGTCGAVFQQSGTGTRLKVAVSDFWAEQLWNEYQVLTKVTREFGKVAWLCEIDLRVSPAKGYIGRADAWWLEHGSRFPMDARQDVLALERILPLPRGIRDLLVDRYCPEGFREEARQFRANEDCLARVYLGKRRPRRQEDGRRPAERFSLRNFNLCVDQMEELGIDPVPYALTMAKASAVVHWRLKCDARDIEFVLGSSPVGEGDEAWQVLNPDEIAKLPARSSTLSGAVTSPVHSVGLTAAPMSSMGRREGQQFEPVEAWHAFRQPTVSFWMLDFNQVKQIEDPAARAESAADAFFVNDPYFPKPLPEQPSDEHLWTTFKTAYLKTSKLLLALGEFETEELPNWGEDPELFITKVLEKRKERLGKVREAEARLAGQA</sequence>
<accession>A0A4U0WNH4</accession>
<evidence type="ECO:0000313" key="3">
    <source>
        <dbReference type="Proteomes" id="UP000309340"/>
    </source>
</evidence>
<gene>
    <name evidence="2" type="ORF">B0A55_08968</name>
</gene>
<dbReference type="AlphaFoldDB" id="A0A4U0WNH4"/>
<keyword evidence="3" id="KW-1185">Reference proteome</keyword>
<reference evidence="2 3" key="1">
    <citation type="submission" date="2017-03" db="EMBL/GenBank/DDBJ databases">
        <title>Genomes of endolithic fungi from Antarctica.</title>
        <authorList>
            <person name="Coleine C."/>
            <person name="Masonjones S."/>
            <person name="Stajich J.E."/>
        </authorList>
    </citation>
    <scope>NUCLEOTIDE SEQUENCE [LARGE SCALE GENOMIC DNA]</scope>
    <source>
        <strain evidence="2 3">CCFEE 5184</strain>
    </source>
</reference>
<evidence type="ECO:0000259" key="1">
    <source>
        <dbReference type="Pfam" id="PF12417"/>
    </source>
</evidence>
<evidence type="ECO:0000313" key="2">
    <source>
        <dbReference type="EMBL" id="TKA64790.1"/>
    </source>
</evidence>
<dbReference type="Pfam" id="PF12417">
    <property type="entry name" value="DUF3669"/>
    <property type="match status" value="1"/>
</dbReference>
<dbReference type="EMBL" id="NAJQ01000798">
    <property type="protein sequence ID" value="TKA64790.1"/>
    <property type="molecule type" value="Genomic_DNA"/>
</dbReference>
<dbReference type="OrthoDB" id="2993351at2759"/>
<comment type="caution">
    <text evidence="2">The sequence shown here is derived from an EMBL/GenBank/DDBJ whole genome shotgun (WGS) entry which is preliminary data.</text>
</comment>
<protein>
    <recommendedName>
        <fullName evidence="1">DUF3669 domain-containing protein</fullName>
    </recommendedName>
</protein>
<dbReference type="InterPro" id="IPR022137">
    <property type="entry name" value="Znf_prot_DUF3669"/>
</dbReference>